<gene>
    <name evidence="10" type="ORF">P43SY_009409</name>
</gene>
<evidence type="ECO:0000256" key="9">
    <source>
        <dbReference type="SAM" id="Phobius"/>
    </source>
</evidence>
<dbReference type="PANTHER" id="PTHR12226:SF2">
    <property type="entry name" value="MANNOSE-P-DOLICHOL UTILIZATION DEFECT 1 PROTEIN"/>
    <property type="match status" value="1"/>
</dbReference>
<feature type="transmembrane region" description="Helical" evidence="9">
    <location>
        <begin position="147"/>
        <end position="165"/>
    </location>
</feature>
<name>A0AAD5LMK0_PYTIN</name>
<keyword evidence="2" id="KW-0813">Transport</keyword>
<protein>
    <recommendedName>
        <fullName evidence="8">Mannose-P-dolichol utilization defect 1 protein homolog</fullName>
    </recommendedName>
</protein>
<keyword evidence="3 8" id="KW-0812">Transmembrane</keyword>
<keyword evidence="5 8" id="KW-1133">Transmembrane helix</keyword>
<dbReference type="PANTHER" id="PTHR12226">
    <property type="entry name" value="MANNOSE-P-DOLICHOL UTILIZATION DEFECT 1 LEC35 -RELATED"/>
    <property type="match status" value="1"/>
</dbReference>
<evidence type="ECO:0000256" key="7">
    <source>
        <dbReference type="ARBA" id="ARBA00038475"/>
    </source>
</evidence>
<comment type="caution">
    <text evidence="10">The sequence shown here is derived from an EMBL/GenBank/DDBJ whole genome shotgun (WGS) entry which is preliminary data.</text>
</comment>
<evidence type="ECO:0000256" key="1">
    <source>
        <dbReference type="ARBA" id="ARBA00004141"/>
    </source>
</evidence>
<feature type="transmembrane region" description="Helical" evidence="9">
    <location>
        <begin position="177"/>
        <end position="196"/>
    </location>
</feature>
<comment type="subcellular location">
    <subcellularLocation>
        <location evidence="1 8">Membrane</location>
        <topology evidence="1 8">Multi-pass membrane protein</topology>
    </subcellularLocation>
</comment>
<accession>A0AAD5LMK0</accession>
<dbReference type="InterPro" id="IPR006603">
    <property type="entry name" value="PQ-loop_rpt"/>
</dbReference>
<evidence type="ECO:0000313" key="10">
    <source>
        <dbReference type="EMBL" id="KAJ0403916.1"/>
    </source>
</evidence>
<feature type="transmembrane region" description="Helical" evidence="9">
    <location>
        <begin position="208"/>
        <end position="231"/>
    </location>
</feature>
<dbReference type="AlphaFoldDB" id="A0AAD5LMK0"/>
<evidence type="ECO:0000256" key="2">
    <source>
        <dbReference type="ARBA" id="ARBA00022448"/>
    </source>
</evidence>
<evidence type="ECO:0000256" key="5">
    <source>
        <dbReference type="ARBA" id="ARBA00022989"/>
    </source>
</evidence>
<sequence length="245" mass="26423">MADQELLFGVITPHCLDAFVSKHDFTNVECIKFVISKLLGYAIITGSFVLKLPQILKIMSAKDVTGLTPASFYLEVLLYASGSIYNLLKGYPISTWGENIVILVQNLILVLLLWAYATPRIPISTRLVLVVVLAALSAGMLMTPPEFQWVLASAGIPVTIVARIPQVIANFKQGHTGQLAFVTLALNLGGTVARLFTTLQETGDPVQLAGFGVAIVLNGLLVLQVLMFWGATNKALAQASKKKAQ</sequence>
<proteinExistence type="inferred from homology"/>
<keyword evidence="11" id="KW-1185">Reference proteome</keyword>
<dbReference type="SMART" id="SM00679">
    <property type="entry name" value="CTNS"/>
    <property type="match status" value="2"/>
</dbReference>
<evidence type="ECO:0000256" key="8">
    <source>
        <dbReference type="PIRNR" id="PIRNR023381"/>
    </source>
</evidence>
<reference evidence="10" key="1">
    <citation type="submission" date="2021-12" db="EMBL/GenBank/DDBJ databases">
        <title>Prjna785345.</title>
        <authorList>
            <person name="Rujirawat T."/>
            <person name="Krajaejun T."/>
        </authorList>
    </citation>
    <scope>NUCLEOTIDE SEQUENCE</scope>
    <source>
        <strain evidence="10">Pi057C3</strain>
    </source>
</reference>
<organism evidence="10 11">
    <name type="scientific">Pythium insidiosum</name>
    <name type="common">Pythiosis disease agent</name>
    <dbReference type="NCBI Taxonomy" id="114742"/>
    <lineage>
        <taxon>Eukaryota</taxon>
        <taxon>Sar</taxon>
        <taxon>Stramenopiles</taxon>
        <taxon>Oomycota</taxon>
        <taxon>Peronosporomycetes</taxon>
        <taxon>Pythiales</taxon>
        <taxon>Pythiaceae</taxon>
        <taxon>Pythium</taxon>
    </lineage>
</organism>
<keyword evidence="4" id="KW-0677">Repeat</keyword>
<dbReference type="EMBL" id="JAKCXM010000072">
    <property type="protein sequence ID" value="KAJ0403916.1"/>
    <property type="molecule type" value="Genomic_DNA"/>
</dbReference>
<dbReference type="Proteomes" id="UP001209570">
    <property type="component" value="Unassembled WGS sequence"/>
</dbReference>
<dbReference type="InterPro" id="IPR016817">
    <property type="entry name" value="MannP-dilichol_defect-1"/>
</dbReference>
<dbReference type="Pfam" id="PF04193">
    <property type="entry name" value="PQ-loop"/>
    <property type="match status" value="2"/>
</dbReference>
<dbReference type="GO" id="GO:0016020">
    <property type="term" value="C:membrane"/>
    <property type="evidence" value="ECO:0007669"/>
    <property type="project" value="UniProtKB-SubCell"/>
</dbReference>
<evidence type="ECO:0000313" key="11">
    <source>
        <dbReference type="Proteomes" id="UP001209570"/>
    </source>
</evidence>
<dbReference type="Gene3D" id="1.20.1280.290">
    <property type="match status" value="2"/>
</dbReference>
<evidence type="ECO:0000256" key="3">
    <source>
        <dbReference type="ARBA" id="ARBA00022692"/>
    </source>
</evidence>
<evidence type="ECO:0000256" key="4">
    <source>
        <dbReference type="ARBA" id="ARBA00022737"/>
    </source>
</evidence>
<keyword evidence="6 8" id="KW-0472">Membrane</keyword>
<evidence type="ECO:0000256" key="6">
    <source>
        <dbReference type="ARBA" id="ARBA00023136"/>
    </source>
</evidence>
<dbReference type="PIRSF" id="PIRSF023381">
    <property type="entry name" value="MannP-dilichol_defect-1p"/>
    <property type="match status" value="1"/>
</dbReference>
<feature type="transmembrane region" description="Helical" evidence="9">
    <location>
        <begin position="100"/>
        <end position="116"/>
    </location>
</feature>
<comment type="similarity">
    <text evidence="7 8">Belongs to the MPDU1 (TC 2.A.43.3) family.</text>
</comment>
<feature type="transmembrane region" description="Helical" evidence="9">
    <location>
        <begin position="123"/>
        <end position="141"/>
    </location>
</feature>